<dbReference type="AlphaFoldDB" id="A0A443VLW7"/>
<organism evidence="3 4">
    <name type="scientific">Raoultella planticola</name>
    <name type="common">Klebsiella planticola</name>
    <dbReference type="NCBI Taxonomy" id="575"/>
    <lineage>
        <taxon>Bacteria</taxon>
        <taxon>Pseudomonadati</taxon>
        <taxon>Pseudomonadota</taxon>
        <taxon>Gammaproteobacteria</taxon>
        <taxon>Enterobacterales</taxon>
        <taxon>Enterobacteriaceae</taxon>
        <taxon>Klebsiella/Raoultella group</taxon>
        <taxon>Raoultella</taxon>
    </lineage>
</organism>
<comment type="caution">
    <text evidence="3">The sequence shown here is derived from an EMBL/GenBank/DDBJ whole genome shotgun (WGS) entry which is preliminary data.</text>
</comment>
<dbReference type="Proteomes" id="UP000288843">
    <property type="component" value="Unassembled WGS sequence"/>
</dbReference>
<feature type="domain" description="Peptidase M14" evidence="2">
    <location>
        <begin position="30"/>
        <end position="305"/>
    </location>
</feature>
<evidence type="ECO:0000313" key="3">
    <source>
        <dbReference type="EMBL" id="RWT22225.1"/>
    </source>
</evidence>
<dbReference type="PROSITE" id="PS52035">
    <property type="entry name" value="PEPTIDASE_M14"/>
    <property type="match status" value="1"/>
</dbReference>
<dbReference type="Gene3D" id="3.40.630.10">
    <property type="entry name" value="Zn peptidases"/>
    <property type="match status" value="1"/>
</dbReference>
<sequence>MTLNQFYPIGTPGQPWTAVEIQRWRQNQTRSRSYQRDVSAVLDGLKQRFDVIQYGELRYADDVYPLRAAKSKNWDDTLPVALVTGGVHGYETSGVMGALTFLTEYQDEYAGKINLLVAPCVSPWAYERISRWNYDAVDPNRQFFPQGAAEESQALMRLISPLQGRFAVHVDLHETTDTDESEFSPARAARDGVAYKPENIPDGFYLVSDERNSRLDFQSALISAVAQVTHIAPSVPGETVLGYPVIGHGIVEYDNNAWHLCSTITGAPFTTTTEVYPDSAKTSPQECTRAQVVTVRRAIEFALSR</sequence>
<dbReference type="EMBL" id="QKOX01000013">
    <property type="protein sequence ID" value="RWT22225.1"/>
    <property type="molecule type" value="Genomic_DNA"/>
</dbReference>
<comment type="similarity">
    <text evidence="1">Belongs to the peptidase M14 family.</text>
</comment>
<name>A0A443VLW7_RAOPL</name>
<feature type="active site" description="Proton donor/acceptor" evidence="1">
    <location>
        <position position="274"/>
    </location>
</feature>
<reference evidence="3 4" key="1">
    <citation type="submission" date="2018-06" db="EMBL/GenBank/DDBJ databases">
        <title>Carbapenemase-producing Enterobacteriaceae present in wastewater treatment plant effluent and nearby surface waters in the US.</title>
        <authorList>
            <person name="Mathys D.A."/>
            <person name="Mollenkopf D.F."/>
            <person name="Feicht S.M."/>
            <person name="Adams R.J."/>
            <person name="Albers A.L."/>
            <person name="Stuever D.M."/>
            <person name="Daniels J.B."/>
            <person name="Wittum T.E."/>
        </authorList>
    </citation>
    <scope>NUCLEOTIDE SEQUENCE [LARGE SCALE GENOMIC DNA]</scope>
    <source>
        <strain evidence="3 4">GEO_47_Down_B</strain>
    </source>
</reference>
<dbReference type="CDD" id="cd06231">
    <property type="entry name" value="M14_REP34-like"/>
    <property type="match status" value="1"/>
</dbReference>
<protein>
    <submittedName>
        <fullName evidence="3">Peptidase</fullName>
    </submittedName>
</protein>
<evidence type="ECO:0000313" key="4">
    <source>
        <dbReference type="Proteomes" id="UP000288843"/>
    </source>
</evidence>
<dbReference type="GO" id="GO:0008270">
    <property type="term" value="F:zinc ion binding"/>
    <property type="evidence" value="ECO:0007669"/>
    <property type="project" value="InterPro"/>
</dbReference>
<dbReference type="GO" id="GO:0004181">
    <property type="term" value="F:metallocarboxypeptidase activity"/>
    <property type="evidence" value="ECO:0007669"/>
    <property type="project" value="InterPro"/>
</dbReference>
<dbReference type="InterPro" id="IPR000834">
    <property type="entry name" value="Peptidase_M14"/>
</dbReference>
<evidence type="ECO:0000259" key="2">
    <source>
        <dbReference type="PROSITE" id="PS52035"/>
    </source>
</evidence>
<accession>A0A443VLW7</accession>
<dbReference type="SUPFAM" id="SSF53187">
    <property type="entry name" value="Zn-dependent exopeptidases"/>
    <property type="match status" value="1"/>
</dbReference>
<evidence type="ECO:0000256" key="1">
    <source>
        <dbReference type="PROSITE-ProRule" id="PRU01379"/>
    </source>
</evidence>
<gene>
    <name evidence="3" type="ORF">DN603_14465</name>
</gene>
<proteinExistence type="inferred from homology"/>
<dbReference type="GO" id="GO:0006508">
    <property type="term" value="P:proteolysis"/>
    <property type="evidence" value="ECO:0007669"/>
    <property type="project" value="InterPro"/>
</dbReference>